<feature type="transmembrane region" description="Helical" evidence="7">
    <location>
        <begin position="321"/>
        <end position="342"/>
    </location>
</feature>
<keyword evidence="6 7" id="KW-0472">Membrane</keyword>
<evidence type="ECO:0000259" key="9">
    <source>
        <dbReference type="Pfam" id="PF21082"/>
    </source>
</evidence>
<reference evidence="10 11" key="1">
    <citation type="submission" date="2019-03" db="EMBL/GenBank/DDBJ databases">
        <title>Genomic Encyclopedia of Type Strains, Phase III (KMG-III): the genomes of soil and plant-associated and newly described type strains.</title>
        <authorList>
            <person name="Whitman W."/>
        </authorList>
    </citation>
    <scope>NUCLEOTIDE SEQUENCE [LARGE SCALE GENOMIC DNA]</scope>
    <source>
        <strain evidence="10 11">CECT 8446</strain>
    </source>
</reference>
<evidence type="ECO:0000256" key="3">
    <source>
        <dbReference type="ARBA" id="ARBA00022475"/>
    </source>
</evidence>
<dbReference type="AlphaFoldDB" id="A0A4R6T558"/>
<dbReference type="InterPro" id="IPR006685">
    <property type="entry name" value="MscS_channel_2nd"/>
</dbReference>
<dbReference type="EMBL" id="SNYF01000007">
    <property type="protein sequence ID" value="TDQ16409.1"/>
    <property type="molecule type" value="Genomic_DNA"/>
</dbReference>
<dbReference type="InterPro" id="IPR049278">
    <property type="entry name" value="MS_channel_C"/>
</dbReference>
<feature type="transmembrane region" description="Helical" evidence="7">
    <location>
        <begin position="197"/>
        <end position="217"/>
    </location>
</feature>
<dbReference type="InterPro" id="IPR023408">
    <property type="entry name" value="MscS_beta-dom_sf"/>
</dbReference>
<comment type="similarity">
    <text evidence="2">Belongs to the MscS (TC 1.A.23) family.</text>
</comment>
<dbReference type="SUPFAM" id="SSF82689">
    <property type="entry name" value="Mechanosensitive channel protein MscS (YggB), C-terminal domain"/>
    <property type="match status" value="1"/>
</dbReference>
<name>A0A4R6T558_9BACT</name>
<evidence type="ECO:0000256" key="7">
    <source>
        <dbReference type="SAM" id="Phobius"/>
    </source>
</evidence>
<feature type="transmembrane region" description="Helical" evidence="7">
    <location>
        <begin position="455"/>
        <end position="475"/>
    </location>
</feature>
<dbReference type="InterPro" id="IPR010920">
    <property type="entry name" value="LSM_dom_sf"/>
</dbReference>
<evidence type="ECO:0000256" key="1">
    <source>
        <dbReference type="ARBA" id="ARBA00004651"/>
    </source>
</evidence>
<dbReference type="Proteomes" id="UP000294535">
    <property type="component" value="Unassembled WGS sequence"/>
</dbReference>
<dbReference type="InterPro" id="IPR011066">
    <property type="entry name" value="MscS_channel_C_sf"/>
</dbReference>
<feature type="domain" description="Mechanosensitive ion channel MscS C-terminal" evidence="9">
    <location>
        <begin position="571"/>
        <end position="653"/>
    </location>
</feature>
<feature type="transmembrane region" description="Helical" evidence="7">
    <location>
        <begin position="481"/>
        <end position="503"/>
    </location>
</feature>
<dbReference type="PANTHER" id="PTHR30347:SF1">
    <property type="entry name" value="MECHANOSENSITIVE CHANNEL MSCK"/>
    <property type="match status" value="1"/>
</dbReference>
<evidence type="ECO:0000313" key="10">
    <source>
        <dbReference type="EMBL" id="TDQ16409.1"/>
    </source>
</evidence>
<protein>
    <submittedName>
        <fullName evidence="10">Mechanosensitive ion channel-like protein</fullName>
    </submittedName>
</protein>
<gene>
    <name evidence="10" type="ORF">DFQ04_2527</name>
</gene>
<feature type="transmembrane region" description="Helical" evidence="7">
    <location>
        <begin position="363"/>
        <end position="381"/>
    </location>
</feature>
<sequence length="682" mass="77786">MGYLDSLLISIRTDDYFKYKIRDSLLLPNYSLEINLLKKNIQSIDSTIFRQELQAARLQSRLNLSIIQIEELKDYVEKSKIALEKSIFKKEINFIWEDYSIPSPKSIFSITFESLELNWKLFLIQIGMQKISAIISALILLVTFYLVISTLKKLKKDENETNEGGVFSRIRFLKKNPIIGVILGLTPLLLLLFEISYFAFMTFSLAAQVILASIIIFRNYEKLIFLKWAVGVIVFLFFTVSNLYWEIAYQERMYYLIGNLLILAVLVGIKTKFKSELVEETRLITWVRNLTVLFLVLATVANILGRFSLSKILSIAGISSFAYAVVLYFFVKVLTEIIFLMIEKQKNVDYITAYLNFQEIQRRLRNILVIVAIFIWVALLLQNLSLNKYILGSLTEFMDQERKLGDSTFTFGSLFLFAGLVYLSSLIANNVSYFISLNDQNISSAPQKKLGSSVLIIRLGILTVGFFIAATAAKIPLDKIAIVLGALSVGIGFGLQTIINNLVSGLILAFEKPIQIGDDIEVGNMTGKVKEVGIRASKILAYDGSEIVVPNGDLLSQSLINWTLSNKRRRVELIIGVAYDSDMKKVKELISEVLKNDKIMKFPEPKVHMQNFGDSSVDFRVLFWVESMDIYLDVRNEVMNNIFESFLENGVEIPFPKRDLYIKSLPELKKSQQEENKKSPEE</sequence>
<feature type="transmembrane region" description="Helical" evidence="7">
    <location>
        <begin position="131"/>
        <end position="151"/>
    </location>
</feature>
<feature type="transmembrane region" description="Helical" evidence="7">
    <location>
        <begin position="172"/>
        <end position="191"/>
    </location>
</feature>
<comment type="caution">
    <text evidence="10">The sequence shown here is derived from an EMBL/GenBank/DDBJ whole genome shotgun (WGS) entry which is preliminary data.</text>
</comment>
<dbReference type="Pfam" id="PF00924">
    <property type="entry name" value="MS_channel_2nd"/>
    <property type="match status" value="1"/>
</dbReference>
<feature type="transmembrane region" description="Helical" evidence="7">
    <location>
        <begin position="253"/>
        <end position="269"/>
    </location>
</feature>
<keyword evidence="11" id="KW-1185">Reference proteome</keyword>
<dbReference type="GO" id="GO:0005886">
    <property type="term" value="C:plasma membrane"/>
    <property type="evidence" value="ECO:0007669"/>
    <property type="project" value="UniProtKB-SubCell"/>
</dbReference>
<feature type="transmembrane region" description="Helical" evidence="7">
    <location>
        <begin position="290"/>
        <end position="309"/>
    </location>
</feature>
<evidence type="ECO:0000313" key="11">
    <source>
        <dbReference type="Proteomes" id="UP000294535"/>
    </source>
</evidence>
<accession>A0A4R6T558</accession>
<organism evidence="10 11">
    <name type="scientific">Algoriphagus boseongensis</name>
    <dbReference type="NCBI Taxonomy" id="1442587"/>
    <lineage>
        <taxon>Bacteria</taxon>
        <taxon>Pseudomonadati</taxon>
        <taxon>Bacteroidota</taxon>
        <taxon>Cytophagia</taxon>
        <taxon>Cytophagales</taxon>
        <taxon>Cyclobacteriaceae</taxon>
        <taxon>Algoriphagus</taxon>
    </lineage>
</organism>
<feature type="domain" description="Mechanosensitive ion channel MscS" evidence="8">
    <location>
        <begin position="497"/>
        <end position="563"/>
    </location>
</feature>
<dbReference type="Gene3D" id="2.30.30.60">
    <property type="match status" value="1"/>
</dbReference>
<evidence type="ECO:0000259" key="8">
    <source>
        <dbReference type="Pfam" id="PF00924"/>
    </source>
</evidence>
<feature type="transmembrane region" description="Helical" evidence="7">
    <location>
        <begin position="224"/>
        <end position="247"/>
    </location>
</feature>
<feature type="transmembrane region" description="Helical" evidence="7">
    <location>
        <begin position="414"/>
        <end position="435"/>
    </location>
</feature>
<dbReference type="Gene3D" id="1.10.287.1260">
    <property type="match status" value="1"/>
</dbReference>
<dbReference type="Gene3D" id="3.30.70.100">
    <property type="match status" value="1"/>
</dbReference>
<evidence type="ECO:0000256" key="5">
    <source>
        <dbReference type="ARBA" id="ARBA00022989"/>
    </source>
</evidence>
<dbReference type="Pfam" id="PF21082">
    <property type="entry name" value="MS_channel_3rd"/>
    <property type="match status" value="1"/>
</dbReference>
<comment type="subcellular location">
    <subcellularLocation>
        <location evidence="1">Cell membrane</location>
        <topology evidence="1">Multi-pass membrane protein</topology>
    </subcellularLocation>
</comment>
<dbReference type="GO" id="GO:0008381">
    <property type="term" value="F:mechanosensitive monoatomic ion channel activity"/>
    <property type="evidence" value="ECO:0007669"/>
    <property type="project" value="UniProtKB-ARBA"/>
</dbReference>
<proteinExistence type="inferred from homology"/>
<dbReference type="InterPro" id="IPR052702">
    <property type="entry name" value="MscS-like_channel"/>
</dbReference>
<keyword evidence="4 7" id="KW-0812">Transmembrane</keyword>
<dbReference type="SUPFAM" id="SSF50182">
    <property type="entry name" value="Sm-like ribonucleoproteins"/>
    <property type="match status" value="1"/>
</dbReference>
<evidence type="ECO:0000256" key="4">
    <source>
        <dbReference type="ARBA" id="ARBA00022692"/>
    </source>
</evidence>
<evidence type="ECO:0000256" key="6">
    <source>
        <dbReference type="ARBA" id="ARBA00023136"/>
    </source>
</evidence>
<keyword evidence="3" id="KW-1003">Cell membrane</keyword>
<keyword evidence="5 7" id="KW-1133">Transmembrane helix</keyword>
<evidence type="ECO:0000256" key="2">
    <source>
        <dbReference type="ARBA" id="ARBA00008017"/>
    </source>
</evidence>
<dbReference type="PANTHER" id="PTHR30347">
    <property type="entry name" value="POTASSIUM CHANNEL RELATED"/>
    <property type="match status" value="1"/>
</dbReference>